<reference evidence="1 2" key="1">
    <citation type="submission" date="2014-04" db="EMBL/GenBank/DDBJ databases">
        <title>Whole genome sequence of 'Brachyspira hampsonii' D13-03603F2.</title>
        <authorList>
            <person name="Patterson A.H."/>
            <person name="Chaban B."/>
            <person name="Fernando C."/>
            <person name="Harding J.C."/>
            <person name="Hill J.E."/>
        </authorList>
    </citation>
    <scope>NUCLEOTIDE SEQUENCE [LARGE SCALE GENOMIC DNA]</scope>
    <source>
        <strain evidence="1 2">D13-03603F2</strain>
    </source>
</reference>
<protein>
    <submittedName>
        <fullName evidence="1">Uncharacterized protein</fullName>
    </submittedName>
</protein>
<name>A0ABX5B4W6_9SPIR</name>
<proteinExistence type="predicted"/>
<evidence type="ECO:0000313" key="1">
    <source>
        <dbReference type="EMBL" id="PPS21352.1"/>
    </source>
</evidence>
<gene>
    <name evidence="1" type="ORF">DJ52_11405</name>
</gene>
<dbReference type="Proteomes" id="UP000238924">
    <property type="component" value="Unassembled WGS sequence"/>
</dbReference>
<sequence>MGKYTKFTKEEDFFMYNTHIDFGKKYFDNDKKYIDNEFYDRFLKKPLEYAIEHYEDKIERLLLSISYNTLYYYTY</sequence>
<organism evidence="1 2">
    <name type="scientific">Brachyspira murdochii</name>
    <dbReference type="NCBI Taxonomy" id="84378"/>
    <lineage>
        <taxon>Bacteria</taxon>
        <taxon>Pseudomonadati</taxon>
        <taxon>Spirochaetota</taxon>
        <taxon>Spirochaetia</taxon>
        <taxon>Brachyspirales</taxon>
        <taxon>Brachyspiraceae</taxon>
        <taxon>Brachyspira</taxon>
    </lineage>
</organism>
<dbReference type="RefSeq" id="WP_104618922.1">
    <property type="nucleotide sequence ID" value="NZ_JJMJ01000192.1"/>
</dbReference>
<keyword evidence="2" id="KW-1185">Reference proteome</keyword>
<dbReference type="EMBL" id="JJMJ01000192">
    <property type="protein sequence ID" value="PPS21352.1"/>
    <property type="molecule type" value="Genomic_DNA"/>
</dbReference>
<accession>A0ABX5B4W6</accession>
<comment type="caution">
    <text evidence="1">The sequence shown here is derived from an EMBL/GenBank/DDBJ whole genome shotgun (WGS) entry which is preliminary data.</text>
</comment>
<evidence type="ECO:0000313" key="2">
    <source>
        <dbReference type="Proteomes" id="UP000238924"/>
    </source>
</evidence>